<dbReference type="GO" id="GO:0043565">
    <property type="term" value="F:sequence-specific DNA binding"/>
    <property type="evidence" value="ECO:0007669"/>
    <property type="project" value="TreeGrafter"/>
</dbReference>
<dbReference type="Gene3D" id="1.10.10.10">
    <property type="entry name" value="Winged helix-like DNA-binding domain superfamily/Winged helix DNA-binding domain"/>
    <property type="match status" value="1"/>
</dbReference>
<sequence length="305" mass="33488">MTPPLVSWDDYRTVLAVSLARSLAGAAELLGVNQSTVFRRLGAMEERLGARLFERSRTGYSLTPAGEEMVKLANKMADEIVDFERRLTGQDLRPQGDLRVTTNDTLLVHLLTPIFASFRKLNPGITLDIVVGNEQLNLSRRDADVAIRATNDPPETLVGRRVANIPWGIFAAKSLGITSLDPADYRAHSWVGLGDNLHNLKPAKWLAQNVGEDRIGWRINTVLGLAEAVAEGAGIGVIPWFIAQTFPNLVALSEPRTEYSGALWLLTHPDLRNTARVRTFMDHVATEIGKRRAVIEGTKPLQAAG</sequence>
<dbReference type="Proteomes" id="UP000298781">
    <property type="component" value="Chromosome"/>
</dbReference>
<dbReference type="PANTHER" id="PTHR30537">
    <property type="entry name" value="HTH-TYPE TRANSCRIPTIONAL REGULATOR"/>
    <property type="match status" value="1"/>
</dbReference>
<dbReference type="PROSITE" id="PS50931">
    <property type="entry name" value="HTH_LYSR"/>
    <property type="match status" value="1"/>
</dbReference>
<dbReference type="Gene3D" id="3.40.190.290">
    <property type="match status" value="1"/>
</dbReference>
<organism evidence="6 7">
    <name type="scientific">Phreatobacter stygius</name>
    <dbReference type="NCBI Taxonomy" id="1940610"/>
    <lineage>
        <taxon>Bacteria</taxon>
        <taxon>Pseudomonadati</taxon>
        <taxon>Pseudomonadota</taxon>
        <taxon>Alphaproteobacteria</taxon>
        <taxon>Hyphomicrobiales</taxon>
        <taxon>Phreatobacteraceae</taxon>
        <taxon>Phreatobacter</taxon>
    </lineage>
</organism>
<evidence type="ECO:0000256" key="1">
    <source>
        <dbReference type="ARBA" id="ARBA00009437"/>
    </source>
</evidence>
<dbReference type="Pfam" id="PF00126">
    <property type="entry name" value="HTH_1"/>
    <property type="match status" value="1"/>
</dbReference>
<evidence type="ECO:0000256" key="4">
    <source>
        <dbReference type="ARBA" id="ARBA00023163"/>
    </source>
</evidence>
<dbReference type="PANTHER" id="PTHR30537:SF3">
    <property type="entry name" value="TRANSCRIPTIONAL REGULATORY PROTEIN"/>
    <property type="match status" value="1"/>
</dbReference>
<evidence type="ECO:0000259" key="5">
    <source>
        <dbReference type="PROSITE" id="PS50931"/>
    </source>
</evidence>
<dbReference type="SUPFAM" id="SSF46785">
    <property type="entry name" value="Winged helix' DNA-binding domain"/>
    <property type="match status" value="1"/>
</dbReference>
<evidence type="ECO:0000313" key="7">
    <source>
        <dbReference type="Proteomes" id="UP000298781"/>
    </source>
</evidence>
<dbReference type="InterPro" id="IPR005119">
    <property type="entry name" value="LysR_subst-bd"/>
</dbReference>
<dbReference type="InterPro" id="IPR000847">
    <property type="entry name" value="LysR_HTH_N"/>
</dbReference>
<evidence type="ECO:0000256" key="2">
    <source>
        <dbReference type="ARBA" id="ARBA00023015"/>
    </source>
</evidence>
<dbReference type="GO" id="GO:0003700">
    <property type="term" value="F:DNA-binding transcription factor activity"/>
    <property type="evidence" value="ECO:0007669"/>
    <property type="project" value="InterPro"/>
</dbReference>
<protein>
    <submittedName>
        <fullName evidence="6">LysR family transcriptional regulator</fullName>
    </submittedName>
</protein>
<accession>A0A4D7BBP3</accession>
<dbReference type="Pfam" id="PF03466">
    <property type="entry name" value="LysR_substrate"/>
    <property type="match status" value="1"/>
</dbReference>
<dbReference type="EMBL" id="CP039690">
    <property type="protein sequence ID" value="QCI68150.1"/>
    <property type="molecule type" value="Genomic_DNA"/>
</dbReference>
<dbReference type="KEGG" id="pstg:E8M01_30315"/>
<comment type="similarity">
    <text evidence="1">Belongs to the LysR transcriptional regulatory family.</text>
</comment>
<feature type="domain" description="HTH lysR-type" evidence="5">
    <location>
        <begin position="12"/>
        <end position="63"/>
    </location>
</feature>
<dbReference type="OrthoDB" id="9796526at2"/>
<keyword evidence="7" id="KW-1185">Reference proteome</keyword>
<evidence type="ECO:0000313" key="6">
    <source>
        <dbReference type="EMBL" id="QCI68150.1"/>
    </source>
</evidence>
<reference evidence="6 7" key="1">
    <citation type="submission" date="2019-04" db="EMBL/GenBank/DDBJ databases">
        <title>Phreatobacter aquaticus sp. nov.</title>
        <authorList>
            <person name="Choi A."/>
        </authorList>
    </citation>
    <scope>NUCLEOTIDE SEQUENCE [LARGE SCALE GENOMIC DNA]</scope>
    <source>
        <strain evidence="6 7">KCTC 52518</strain>
    </source>
</reference>
<dbReference type="AlphaFoldDB" id="A0A4D7BBP3"/>
<gene>
    <name evidence="6" type="ORF">E8M01_30315</name>
</gene>
<keyword evidence="3" id="KW-0238">DNA-binding</keyword>
<dbReference type="RefSeq" id="WP_136963569.1">
    <property type="nucleotide sequence ID" value="NZ_CP039690.1"/>
</dbReference>
<dbReference type="InterPro" id="IPR036388">
    <property type="entry name" value="WH-like_DNA-bd_sf"/>
</dbReference>
<evidence type="ECO:0000256" key="3">
    <source>
        <dbReference type="ARBA" id="ARBA00023125"/>
    </source>
</evidence>
<keyword evidence="4" id="KW-0804">Transcription</keyword>
<keyword evidence="2" id="KW-0805">Transcription regulation</keyword>
<dbReference type="InterPro" id="IPR058163">
    <property type="entry name" value="LysR-type_TF_proteobact-type"/>
</dbReference>
<dbReference type="SUPFAM" id="SSF53850">
    <property type="entry name" value="Periplasmic binding protein-like II"/>
    <property type="match status" value="1"/>
</dbReference>
<proteinExistence type="inferred from homology"/>
<dbReference type="GO" id="GO:0006351">
    <property type="term" value="P:DNA-templated transcription"/>
    <property type="evidence" value="ECO:0007669"/>
    <property type="project" value="TreeGrafter"/>
</dbReference>
<dbReference type="InterPro" id="IPR036390">
    <property type="entry name" value="WH_DNA-bd_sf"/>
</dbReference>
<name>A0A4D7BBP3_9HYPH</name>